<dbReference type="AlphaFoldDB" id="A0A0S7B8S8"/>
<dbReference type="STRING" id="360412.LARV_01522"/>
<reference evidence="2" key="1">
    <citation type="submission" date="2015-07" db="EMBL/GenBank/DDBJ databases">
        <title>Draft Genome Sequences of Anaerolinea thermolimosa IMO-1, Bellilinea caldifistulae GOMI-1, Leptolinea tardivitalis YMTK-2, Levilinea saccharolytica KIBI-1,Longilinea arvoryzae KOME-1, Previously Described as Members of the Anaerolineaceae (Chloroflexi).</title>
        <authorList>
            <person name="Sekiguchi Y."/>
            <person name="Ohashi A."/>
            <person name="Matsuura N."/>
            <person name="Tourlousse M.D."/>
        </authorList>
    </citation>
    <scope>NUCLEOTIDE SEQUENCE [LARGE SCALE GENOMIC DNA]</scope>
    <source>
        <strain evidence="2">KOME-1</strain>
    </source>
</reference>
<dbReference type="EMBL" id="DF967972">
    <property type="protein sequence ID" value="GAP13767.1"/>
    <property type="molecule type" value="Genomic_DNA"/>
</dbReference>
<dbReference type="PROSITE" id="PS51257">
    <property type="entry name" value="PROKAR_LIPOPROTEIN"/>
    <property type="match status" value="1"/>
</dbReference>
<evidence type="ECO:0000256" key="1">
    <source>
        <dbReference type="SAM" id="MobiDB-lite"/>
    </source>
</evidence>
<dbReference type="Proteomes" id="UP000055060">
    <property type="component" value="Unassembled WGS sequence"/>
</dbReference>
<sequence length="217" mass="22843">MHMKKNSIFIALVFMLILSSCTYIEDYVPGQATPTLPGSSALKTQVPTVTLPPSATPEPSLTPTPTATRPPTFTPTPTVPPKPFALQPGAMIPLPAFSHASAGCTWMGVAGQVIGEDGQPVTNLVVTVIGTQNGAPAEWMGYTGSATVYGAGGFEIQLAGQAAAAKYTIQLFDLNGNPLSEVFPFTTSADCQQNLMMINFSPNLNLKPAVWLPLVEH</sequence>
<keyword evidence="3" id="KW-1185">Reference proteome</keyword>
<feature type="region of interest" description="Disordered" evidence="1">
    <location>
        <begin position="48"/>
        <end position="78"/>
    </location>
</feature>
<name>A0A0S7B8S8_9CHLR</name>
<accession>A0A0S7B8S8</accession>
<protein>
    <submittedName>
        <fullName evidence="2">Uncharacterized protein</fullName>
    </submittedName>
</protein>
<evidence type="ECO:0000313" key="2">
    <source>
        <dbReference type="EMBL" id="GAP13767.1"/>
    </source>
</evidence>
<organism evidence="2">
    <name type="scientific">Longilinea arvoryzae</name>
    <dbReference type="NCBI Taxonomy" id="360412"/>
    <lineage>
        <taxon>Bacteria</taxon>
        <taxon>Bacillati</taxon>
        <taxon>Chloroflexota</taxon>
        <taxon>Anaerolineae</taxon>
        <taxon>Anaerolineales</taxon>
        <taxon>Anaerolineaceae</taxon>
        <taxon>Longilinea</taxon>
    </lineage>
</organism>
<proteinExistence type="predicted"/>
<evidence type="ECO:0000313" key="3">
    <source>
        <dbReference type="Proteomes" id="UP000055060"/>
    </source>
</evidence>
<gene>
    <name evidence="2" type="ORF">LARV_01522</name>
</gene>